<evidence type="ECO:0000256" key="4">
    <source>
        <dbReference type="ARBA" id="ARBA00022777"/>
    </source>
</evidence>
<keyword evidence="4" id="KW-0418">Kinase</keyword>
<keyword evidence="1 7" id="KW-0723">Serine/threonine-protein kinase</keyword>
<evidence type="ECO:0000256" key="5">
    <source>
        <dbReference type="ARBA" id="ARBA00022840"/>
    </source>
</evidence>
<dbReference type="Gene3D" id="1.10.510.10">
    <property type="entry name" value="Transferase(Phosphotransferase) domain 1"/>
    <property type="match status" value="1"/>
</dbReference>
<keyword evidence="2" id="KW-0808">Transferase</keyword>
<evidence type="ECO:0000256" key="3">
    <source>
        <dbReference type="ARBA" id="ARBA00022741"/>
    </source>
</evidence>
<dbReference type="PROSITE" id="PS00107">
    <property type="entry name" value="PROTEIN_KINASE_ATP"/>
    <property type="match status" value="1"/>
</dbReference>
<dbReference type="FunFam" id="1.10.510.10:FF:000624">
    <property type="entry name" value="Mitogen-activated protein kinase"/>
    <property type="match status" value="1"/>
</dbReference>
<evidence type="ECO:0000256" key="7">
    <source>
        <dbReference type="RuleBase" id="RU000304"/>
    </source>
</evidence>
<dbReference type="AlphaFoldDB" id="A0A9N9MLA5"/>
<evidence type="ECO:0000313" key="11">
    <source>
        <dbReference type="Proteomes" id="UP001152799"/>
    </source>
</evidence>
<dbReference type="GO" id="GO:0005524">
    <property type="term" value="F:ATP binding"/>
    <property type="evidence" value="ECO:0007669"/>
    <property type="project" value="UniProtKB-UniRule"/>
</dbReference>
<dbReference type="GO" id="GO:0004674">
    <property type="term" value="F:protein serine/threonine kinase activity"/>
    <property type="evidence" value="ECO:0007669"/>
    <property type="project" value="UniProtKB-KW"/>
</dbReference>
<keyword evidence="3 6" id="KW-0547">Nucleotide-binding</keyword>
<dbReference type="OrthoDB" id="2158884at2759"/>
<evidence type="ECO:0000256" key="8">
    <source>
        <dbReference type="SAM" id="MobiDB-lite"/>
    </source>
</evidence>
<dbReference type="SMART" id="SM00220">
    <property type="entry name" value="S_TKc"/>
    <property type="match status" value="1"/>
</dbReference>
<dbReference type="PANTHER" id="PTHR24055">
    <property type="entry name" value="MITOGEN-ACTIVATED PROTEIN KINASE"/>
    <property type="match status" value="1"/>
</dbReference>
<evidence type="ECO:0000256" key="2">
    <source>
        <dbReference type="ARBA" id="ARBA00022679"/>
    </source>
</evidence>
<name>A0A9N9MLA5_9CUCU</name>
<dbReference type="Gene3D" id="3.30.200.20">
    <property type="entry name" value="Phosphorylase Kinase, domain 1"/>
    <property type="match status" value="1"/>
</dbReference>
<feature type="region of interest" description="Disordered" evidence="8">
    <location>
        <begin position="440"/>
        <end position="472"/>
    </location>
</feature>
<evidence type="ECO:0000313" key="10">
    <source>
        <dbReference type="EMBL" id="CAG9765371.1"/>
    </source>
</evidence>
<keyword evidence="5 6" id="KW-0067">ATP-binding</keyword>
<dbReference type="Proteomes" id="UP001152799">
    <property type="component" value="Chromosome 2"/>
</dbReference>
<reference evidence="10" key="1">
    <citation type="submission" date="2022-01" db="EMBL/GenBank/DDBJ databases">
        <authorList>
            <person name="King R."/>
        </authorList>
    </citation>
    <scope>NUCLEOTIDE SEQUENCE</scope>
</reference>
<gene>
    <name evidence="10" type="ORF">CEUTPL_LOCUS5980</name>
</gene>
<dbReference type="InterPro" id="IPR050117">
    <property type="entry name" value="MAPK"/>
</dbReference>
<dbReference type="InterPro" id="IPR011009">
    <property type="entry name" value="Kinase-like_dom_sf"/>
</dbReference>
<feature type="compositionally biased region" description="Low complexity" evidence="8">
    <location>
        <begin position="441"/>
        <end position="450"/>
    </location>
</feature>
<feature type="binding site" evidence="6">
    <location>
        <position position="45"/>
    </location>
    <ligand>
        <name>ATP</name>
        <dbReference type="ChEBI" id="CHEBI:30616"/>
    </ligand>
</feature>
<proteinExistence type="inferred from homology"/>
<dbReference type="InterPro" id="IPR017441">
    <property type="entry name" value="Protein_kinase_ATP_BS"/>
</dbReference>
<feature type="compositionally biased region" description="Basic and acidic residues" evidence="8">
    <location>
        <begin position="451"/>
        <end position="460"/>
    </location>
</feature>
<feature type="region of interest" description="Disordered" evidence="8">
    <location>
        <begin position="358"/>
        <end position="396"/>
    </location>
</feature>
<evidence type="ECO:0000259" key="9">
    <source>
        <dbReference type="PROSITE" id="PS50011"/>
    </source>
</evidence>
<dbReference type="EMBL" id="OU892278">
    <property type="protein sequence ID" value="CAG9765371.1"/>
    <property type="molecule type" value="Genomic_DNA"/>
</dbReference>
<dbReference type="InterPro" id="IPR008271">
    <property type="entry name" value="Ser/Thr_kinase_AS"/>
</dbReference>
<sequence>MDQMYNHRIDTFQTKYKVLEKIGEGSFSEVLKCMHKSTGFLYAAKRLKKVYKHESSISTCAEIVASQKDSFTGQVTFIFELMDMSLYDHFKVTHKPDGKIRGLSEQKSKEYLYQVLRGLEHLHRSGLFHRDVKPENILIKFPSIDTMRLKNMKTHEIIKLADLGSVRGIYSEPPYTEYISTRWYRSPECLLSNGNYGPKMDVWAAGCVFYEMLTYSILIYECNFTKKYFRLLPMFPGDNEIDQLDKIHQVFGTPSTHFLNKLKSRSKNCVVFPKKRGTGIGTLLLPHMTTRQAKAVLELMLEYDPDKRVNIRRLLKNSYFDDIRYKFEPITMEGHQPKPQVYNKKNLILNQKVNRIEYSEESRKRSHSKGSTPSIEIPYYTTNRTNSGKPSSKPTALPLVDYQLSRYMENNRVSSSESTKSCGLGKMSSIRKSVEIILKASRNSESSKQPSSKEKVDSRKLHSKSLVNTTKKKGYYEVHQPFIKAKMPKYGDKI</sequence>
<dbReference type="SUPFAM" id="SSF56112">
    <property type="entry name" value="Protein kinase-like (PK-like)"/>
    <property type="match status" value="1"/>
</dbReference>
<protein>
    <recommendedName>
        <fullName evidence="9">Protein kinase domain-containing protein</fullName>
    </recommendedName>
</protein>
<evidence type="ECO:0000256" key="1">
    <source>
        <dbReference type="ARBA" id="ARBA00022527"/>
    </source>
</evidence>
<comment type="similarity">
    <text evidence="7">Belongs to the protein kinase superfamily.</text>
</comment>
<feature type="domain" description="Protein kinase" evidence="9">
    <location>
        <begin position="16"/>
        <end position="320"/>
    </location>
</feature>
<feature type="compositionally biased region" description="Polar residues" evidence="8">
    <location>
        <begin position="369"/>
        <end position="394"/>
    </location>
</feature>
<organism evidence="10 11">
    <name type="scientific">Ceutorhynchus assimilis</name>
    <name type="common">cabbage seed weevil</name>
    <dbReference type="NCBI Taxonomy" id="467358"/>
    <lineage>
        <taxon>Eukaryota</taxon>
        <taxon>Metazoa</taxon>
        <taxon>Ecdysozoa</taxon>
        <taxon>Arthropoda</taxon>
        <taxon>Hexapoda</taxon>
        <taxon>Insecta</taxon>
        <taxon>Pterygota</taxon>
        <taxon>Neoptera</taxon>
        <taxon>Endopterygota</taxon>
        <taxon>Coleoptera</taxon>
        <taxon>Polyphaga</taxon>
        <taxon>Cucujiformia</taxon>
        <taxon>Curculionidae</taxon>
        <taxon>Ceutorhynchinae</taxon>
        <taxon>Ceutorhynchus</taxon>
    </lineage>
</organism>
<dbReference type="InterPro" id="IPR000719">
    <property type="entry name" value="Prot_kinase_dom"/>
</dbReference>
<dbReference type="PROSITE" id="PS50011">
    <property type="entry name" value="PROTEIN_KINASE_DOM"/>
    <property type="match status" value="1"/>
</dbReference>
<evidence type="ECO:0000256" key="6">
    <source>
        <dbReference type="PROSITE-ProRule" id="PRU10141"/>
    </source>
</evidence>
<dbReference type="PROSITE" id="PS00108">
    <property type="entry name" value="PROTEIN_KINASE_ST"/>
    <property type="match status" value="1"/>
</dbReference>
<dbReference type="Pfam" id="PF00069">
    <property type="entry name" value="Pkinase"/>
    <property type="match status" value="1"/>
</dbReference>
<keyword evidence="11" id="KW-1185">Reference proteome</keyword>
<accession>A0A9N9MLA5</accession>